<sequence>MLVNPEMRGNSQPIAARADIDISAFPICGHVCCGFMGMAGRDHMGLRQLSGVTAYPASRR</sequence>
<dbReference type="Proteomes" id="UP000322084">
    <property type="component" value="Unassembled WGS sequence"/>
</dbReference>
<accession>A0A5A7MQW8</accession>
<gene>
    <name evidence="1" type="ORF">JCM17844_19680</name>
</gene>
<dbReference type="AlphaFoldDB" id="A0A5A7MQW8"/>
<organism evidence="1 2">
    <name type="scientific">Iodidimonas gelatinilytica</name>
    <dbReference type="NCBI Taxonomy" id="1236966"/>
    <lineage>
        <taxon>Bacteria</taxon>
        <taxon>Pseudomonadati</taxon>
        <taxon>Pseudomonadota</taxon>
        <taxon>Alphaproteobacteria</taxon>
        <taxon>Iodidimonadales</taxon>
        <taxon>Iodidimonadaceae</taxon>
        <taxon>Iodidimonas</taxon>
    </lineage>
</organism>
<evidence type="ECO:0000313" key="1">
    <source>
        <dbReference type="EMBL" id="GEQ98331.1"/>
    </source>
</evidence>
<dbReference type="EMBL" id="BKCL01000005">
    <property type="protein sequence ID" value="GEQ98331.1"/>
    <property type="molecule type" value="Genomic_DNA"/>
</dbReference>
<protein>
    <submittedName>
        <fullName evidence="1">Uncharacterized protein</fullName>
    </submittedName>
</protein>
<proteinExistence type="predicted"/>
<reference evidence="1 2" key="1">
    <citation type="submission" date="2019-09" db="EMBL/GenBank/DDBJ databases">
        <title>NBRP : Genome information of microbial organism related human and environment.</title>
        <authorList>
            <person name="Hattori M."/>
            <person name="Oshima K."/>
            <person name="Inaba H."/>
            <person name="Suda W."/>
            <person name="Sakamoto M."/>
            <person name="Iino T."/>
            <person name="Kitahara M."/>
            <person name="Oshida Y."/>
            <person name="Iida T."/>
            <person name="Kudo T."/>
            <person name="Itoh T."/>
            <person name="Ohkuma M."/>
        </authorList>
    </citation>
    <scope>NUCLEOTIDE SEQUENCE [LARGE SCALE GENOMIC DNA]</scope>
    <source>
        <strain evidence="1 2">Hi-2</strain>
    </source>
</reference>
<name>A0A5A7MQW8_9PROT</name>
<evidence type="ECO:0000313" key="2">
    <source>
        <dbReference type="Proteomes" id="UP000322084"/>
    </source>
</evidence>
<comment type="caution">
    <text evidence="1">The sequence shown here is derived from an EMBL/GenBank/DDBJ whole genome shotgun (WGS) entry which is preliminary data.</text>
</comment>